<dbReference type="Pfam" id="PF17921">
    <property type="entry name" value="Integrase_H2C2"/>
    <property type="match status" value="1"/>
</dbReference>
<dbReference type="EMBL" id="QJKJ01005086">
    <property type="protein sequence ID" value="RDX91558.1"/>
    <property type="molecule type" value="Genomic_DNA"/>
</dbReference>
<feature type="non-terminal residue" evidence="2">
    <location>
        <position position="1"/>
    </location>
</feature>
<evidence type="ECO:0000313" key="2">
    <source>
        <dbReference type="EMBL" id="RDX91558.1"/>
    </source>
</evidence>
<dbReference type="InterPro" id="IPR041588">
    <property type="entry name" value="Integrase_H2C2"/>
</dbReference>
<dbReference type="Gene3D" id="3.30.420.10">
    <property type="entry name" value="Ribonuclease H-like superfamily/Ribonuclease H"/>
    <property type="match status" value="1"/>
</dbReference>
<dbReference type="InterPro" id="IPR036397">
    <property type="entry name" value="RNaseH_sf"/>
</dbReference>
<name>A0A371GLY1_MUCPR</name>
<dbReference type="GO" id="GO:0003676">
    <property type="term" value="F:nucleic acid binding"/>
    <property type="evidence" value="ECO:0007669"/>
    <property type="project" value="InterPro"/>
</dbReference>
<feature type="domain" description="Integrase zinc-binding" evidence="1">
    <location>
        <begin position="123"/>
        <end position="156"/>
    </location>
</feature>
<dbReference type="OrthoDB" id="1300460at2759"/>
<gene>
    <name evidence="2" type="ORF">CR513_26443</name>
</gene>
<proteinExistence type="predicted"/>
<dbReference type="AlphaFoldDB" id="A0A371GLY1"/>
<accession>A0A371GLY1</accession>
<sequence>MGRFVKDFSTLTSPLNEIVEKEMWDLDGKKVREELSKLIRHKKGKTNVVADALSRRHSLLSLLETKLLGFEHIKELYLKDEANGGFYIHDGFLFRDKKLCVPKSSIKELLLVKEASWALWGYKTYKTLLEHFFWIQIKKDVHHICDRCLICKFAKAKVKSYGFYTPLPIPTMPWVDLSMNFVLGLPRPTKGYKLCTINVIDRFSRMTHFIPCHKVDDACLVANLFFREVVMLDLPKTIVSYRDSKFLSHFWRILWSKLGTKLLFSIACHSLIDG</sequence>
<protein>
    <recommendedName>
        <fullName evidence="1">Integrase zinc-binding domain-containing protein</fullName>
    </recommendedName>
</protein>
<dbReference type="Proteomes" id="UP000257109">
    <property type="component" value="Unassembled WGS sequence"/>
</dbReference>
<reference evidence="2" key="1">
    <citation type="submission" date="2018-05" db="EMBL/GenBank/DDBJ databases">
        <title>Draft genome of Mucuna pruriens seed.</title>
        <authorList>
            <person name="Nnadi N.E."/>
            <person name="Vos R."/>
            <person name="Hasami M.H."/>
            <person name="Devisetty U.K."/>
            <person name="Aguiy J.C."/>
        </authorList>
    </citation>
    <scope>NUCLEOTIDE SEQUENCE [LARGE SCALE GENOMIC DNA]</scope>
    <source>
        <strain evidence="2">JCA_2017</strain>
    </source>
</reference>
<dbReference type="InterPro" id="IPR012337">
    <property type="entry name" value="RNaseH-like_sf"/>
</dbReference>
<evidence type="ECO:0000313" key="3">
    <source>
        <dbReference type="Proteomes" id="UP000257109"/>
    </source>
</evidence>
<dbReference type="PANTHER" id="PTHR35046:SF9">
    <property type="entry name" value="RNA-DIRECTED DNA POLYMERASE"/>
    <property type="match status" value="1"/>
</dbReference>
<dbReference type="Gene3D" id="1.10.340.70">
    <property type="match status" value="1"/>
</dbReference>
<dbReference type="SUPFAM" id="SSF53098">
    <property type="entry name" value="Ribonuclease H-like"/>
    <property type="match status" value="1"/>
</dbReference>
<dbReference type="PANTHER" id="PTHR35046">
    <property type="entry name" value="ZINC KNUCKLE (CCHC-TYPE) FAMILY PROTEIN"/>
    <property type="match status" value="1"/>
</dbReference>
<comment type="caution">
    <text evidence="2">The sequence shown here is derived from an EMBL/GenBank/DDBJ whole genome shotgun (WGS) entry which is preliminary data.</text>
</comment>
<organism evidence="2 3">
    <name type="scientific">Mucuna pruriens</name>
    <name type="common">Velvet bean</name>
    <name type="synonym">Dolichos pruriens</name>
    <dbReference type="NCBI Taxonomy" id="157652"/>
    <lineage>
        <taxon>Eukaryota</taxon>
        <taxon>Viridiplantae</taxon>
        <taxon>Streptophyta</taxon>
        <taxon>Embryophyta</taxon>
        <taxon>Tracheophyta</taxon>
        <taxon>Spermatophyta</taxon>
        <taxon>Magnoliopsida</taxon>
        <taxon>eudicotyledons</taxon>
        <taxon>Gunneridae</taxon>
        <taxon>Pentapetalae</taxon>
        <taxon>rosids</taxon>
        <taxon>fabids</taxon>
        <taxon>Fabales</taxon>
        <taxon>Fabaceae</taxon>
        <taxon>Papilionoideae</taxon>
        <taxon>50 kb inversion clade</taxon>
        <taxon>NPAAA clade</taxon>
        <taxon>indigoferoid/millettioid clade</taxon>
        <taxon>Phaseoleae</taxon>
        <taxon>Mucuna</taxon>
    </lineage>
</organism>
<evidence type="ECO:0000259" key="1">
    <source>
        <dbReference type="Pfam" id="PF17921"/>
    </source>
</evidence>
<dbReference type="STRING" id="157652.A0A371GLY1"/>
<keyword evidence="3" id="KW-1185">Reference proteome</keyword>